<comment type="caution">
    <text evidence="2">The sequence shown here is derived from an EMBL/GenBank/DDBJ whole genome shotgun (WGS) entry which is preliminary data.</text>
</comment>
<sequence>MYDTPPRPLPVVDPARGVHGELPMPYAPLVMEFAEFHPAARVAEWLNALKARHPWNFHGETARQIAVMTQSLEELRGFLFRQADVLAGAWSDRASPLAQAKLQQIDATTGSLAAFGERVSGLEARVSRFLGESLVAMPSGDLSAGRHAAPHFSSVFHSITSHYRDVIGLYPRSWAFDLPFGGIEPPDASPSAPMLPPPGPAPAPGPPASRPPPVMPTGIYQPPANENPGTVPPVLG</sequence>
<evidence type="ECO:0000313" key="2">
    <source>
        <dbReference type="EMBL" id="MFA1554247.1"/>
    </source>
</evidence>
<dbReference type="Proteomes" id="UP001569904">
    <property type="component" value="Unassembled WGS sequence"/>
</dbReference>
<proteinExistence type="predicted"/>
<dbReference type="RefSeq" id="WP_371940638.1">
    <property type="nucleotide sequence ID" value="NZ_JAXCEH010000005.1"/>
</dbReference>
<dbReference type="EMBL" id="JAXCEH010000005">
    <property type="protein sequence ID" value="MFA1554247.1"/>
    <property type="molecule type" value="Genomic_DNA"/>
</dbReference>
<feature type="compositionally biased region" description="Pro residues" evidence="1">
    <location>
        <begin position="193"/>
        <end position="215"/>
    </location>
</feature>
<reference evidence="2 3" key="1">
    <citation type="submission" date="2023-11" db="EMBL/GenBank/DDBJ databases">
        <title>Actinomadura monticuli sp. nov., isolated from volcanic ash.</title>
        <authorList>
            <person name="Lee S.D."/>
            <person name="Yang H."/>
            <person name="Kim I.S."/>
        </authorList>
    </citation>
    <scope>NUCLEOTIDE SEQUENCE [LARGE SCALE GENOMIC DNA]</scope>
    <source>
        <strain evidence="2 3">DSM 45346</strain>
    </source>
</reference>
<evidence type="ECO:0000256" key="1">
    <source>
        <dbReference type="SAM" id="MobiDB-lite"/>
    </source>
</evidence>
<name>A0ABV4QYC0_9ACTN</name>
<evidence type="ECO:0000313" key="3">
    <source>
        <dbReference type="Proteomes" id="UP001569904"/>
    </source>
</evidence>
<feature type="region of interest" description="Disordered" evidence="1">
    <location>
        <begin position="187"/>
        <end position="236"/>
    </location>
</feature>
<protein>
    <recommendedName>
        <fullName evidence="4">WXG100 family type VII secretion target</fullName>
    </recommendedName>
</protein>
<organism evidence="2 3">
    <name type="scientific">Actinomadura chokoriensis</name>
    <dbReference type="NCBI Taxonomy" id="454156"/>
    <lineage>
        <taxon>Bacteria</taxon>
        <taxon>Bacillati</taxon>
        <taxon>Actinomycetota</taxon>
        <taxon>Actinomycetes</taxon>
        <taxon>Streptosporangiales</taxon>
        <taxon>Thermomonosporaceae</taxon>
        <taxon>Actinomadura</taxon>
    </lineage>
</organism>
<gene>
    <name evidence="2" type="ORF">SM436_11170</name>
</gene>
<evidence type="ECO:0008006" key="4">
    <source>
        <dbReference type="Google" id="ProtNLM"/>
    </source>
</evidence>
<accession>A0ABV4QYC0</accession>
<keyword evidence="3" id="KW-1185">Reference proteome</keyword>